<dbReference type="EMBL" id="JBBNAG010000013">
    <property type="protein sequence ID" value="KAK9082750.1"/>
    <property type="molecule type" value="Genomic_DNA"/>
</dbReference>
<feature type="compositionally biased region" description="Low complexity" evidence="1">
    <location>
        <begin position="93"/>
        <end position="111"/>
    </location>
</feature>
<keyword evidence="2" id="KW-1133">Transmembrane helix</keyword>
<keyword evidence="2" id="KW-0812">Transmembrane</keyword>
<keyword evidence="2" id="KW-0472">Membrane</keyword>
<comment type="caution">
    <text evidence="3">The sequence shown here is derived from an EMBL/GenBank/DDBJ whole genome shotgun (WGS) entry which is preliminary data.</text>
</comment>
<dbReference type="AlphaFoldDB" id="A0AAP0DX77"/>
<evidence type="ECO:0000256" key="2">
    <source>
        <dbReference type="SAM" id="Phobius"/>
    </source>
</evidence>
<organism evidence="3 4">
    <name type="scientific">Stephania cephalantha</name>
    <dbReference type="NCBI Taxonomy" id="152367"/>
    <lineage>
        <taxon>Eukaryota</taxon>
        <taxon>Viridiplantae</taxon>
        <taxon>Streptophyta</taxon>
        <taxon>Embryophyta</taxon>
        <taxon>Tracheophyta</taxon>
        <taxon>Spermatophyta</taxon>
        <taxon>Magnoliopsida</taxon>
        <taxon>Ranunculales</taxon>
        <taxon>Menispermaceae</taxon>
        <taxon>Menispermoideae</taxon>
        <taxon>Cissampelideae</taxon>
        <taxon>Stephania</taxon>
    </lineage>
</organism>
<accession>A0AAP0DX77</accession>
<evidence type="ECO:0000313" key="3">
    <source>
        <dbReference type="EMBL" id="KAK9082750.1"/>
    </source>
</evidence>
<keyword evidence="4" id="KW-1185">Reference proteome</keyword>
<reference evidence="3 4" key="1">
    <citation type="submission" date="2024-01" db="EMBL/GenBank/DDBJ databases">
        <title>Genome assemblies of Stephania.</title>
        <authorList>
            <person name="Yang L."/>
        </authorList>
    </citation>
    <scope>NUCLEOTIDE SEQUENCE [LARGE SCALE GENOMIC DNA]</scope>
    <source>
        <strain evidence="3">JXDWG</strain>
        <tissue evidence="3">Leaf</tissue>
    </source>
</reference>
<gene>
    <name evidence="3" type="ORF">Scep_029221</name>
</gene>
<evidence type="ECO:0000256" key="1">
    <source>
        <dbReference type="SAM" id="MobiDB-lite"/>
    </source>
</evidence>
<proteinExistence type="predicted"/>
<dbReference type="Proteomes" id="UP001419268">
    <property type="component" value="Unassembled WGS sequence"/>
</dbReference>
<feature type="transmembrane region" description="Helical" evidence="2">
    <location>
        <begin position="12"/>
        <end position="35"/>
    </location>
</feature>
<sequence>MNQPNQPHFFSLSSLSLTISLFSLSFSLALCVLCVPSRSAASRSLPRARRLATASASRPPLPRALCLTTAASRPPPHALCSASRPPPRDSRLTTASASRPPTPSASRSRSSLYASHPWLYLSSET</sequence>
<feature type="region of interest" description="Disordered" evidence="1">
    <location>
        <begin position="39"/>
        <end position="112"/>
    </location>
</feature>
<name>A0AAP0DX77_9MAGN</name>
<protein>
    <submittedName>
        <fullName evidence="3">Uncharacterized protein</fullName>
    </submittedName>
</protein>
<feature type="compositionally biased region" description="Low complexity" evidence="1">
    <location>
        <begin position="39"/>
        <end position="58"/>
    </location>
</feature>
<evidence type="ECO:0000313" key="4">
    <source>
        <dbReference type="Proteomes" id="UP001419268"/>
    </source>
</evidence>